<gene>
    <name evidence="2" type="ORF">MNBD_ACTINO02-146</name>
</gene>
<proteinExistence type="predicted"/>
<sequence>MLKRRIPRVNAVAVLIALIISACGTPIGSEAGPPGGSAVDLTESERIKTDSLTPEQEATLDPATDLVDSNDPQPGPVKPTSPGDWTTSVQWATITFEQGVELMDVVVDGVIEEASPVLTWNSIDAQPWTPGPSAVSAATPESWQILTVRVSEILKSDSELVRGQLVKVVYFNTVPGYELVPATFQGAQILVGAYGRDIRYSDGRVVPTLTVDPQVTYLETPSRDGALARLYSAASGLGWSDIMQRGSDGERVGEADWVDSAEILTSRALNPGPFETQLGYADLAEPPEESATDPAVEEIVP</sequence>
<evidence type="ECO:0000256" key="1">
    <source>
        <dbReference type="SAM" id="MobiDB-lite"/>
    </source>
</evidence>
<dbReference type="EMBL" id="UOEK01000386">
    <property type="protein sequence ID" value="VAW07159.1"/>
    <property type="molecule type" value="Genomic_DNA"/>
</dbReference>
<name>A0A3B0T499_9ZZZZ</name>
<accession>A0A3B0T499</accession>
<reference evidence="2" key="1">
    <citation type="submission" date="2018-06" db="EMBL/GenBank/DDBJ databases">
        <authorList>
            <person name="Zhirakovskaya E."/>
        </authorList>
    </citation>
    <scope>NUCLEOTIDE SEQUENCE</scope>
</reference>
<evidence type="ECO:0000313" key="2">
    <source>
        <dbReference type="EMBL" id="VAW07159.1"/>
    </source>
</evidence>
<organism evidence="2">
    <name type="scientific">hydrothermal vent metagenome</name>
    <dbReference type="NCBI Taxonomy" id="652676"/>
    <lineage>
        <taxon>unclassified sequences</taxon>
        <taxon>metagenomes</taxon>
        <taxon>ecological metagenomes</taxon>
    </lineage>
</organism>
<protein>
    <submittedName>
        <fullName evidence="2">Uncharacterized protein</fullName>
    </submittedName>
</protein>
<dbReference type="AlphaFoldDB" id="A0A3B0T499"/>
<dbReference type="PROSITE" id="PS51257">
    <property type="entry name" value="PROKAR_LIPOPROTEIN"/>
    <property type="match status" value="1"/>
</dbReference>
<feature type="region of interest" description="Disordered" evidence="1">
    <location>
        <begin position="47"/>
        <end position="86"/>
    </location>
</feature>